<dbReference type="Proteomes" id="UP001062165">
    <property type="component" value="Chromosome"/>
</dbReference>
<gene>
    <name evidence="2" type="ORF">N7E81_09415</name>
</gene>
<feature type="chain" id="PRO_5046525993" evidence="1">
    <location>
        <begin position="20"/>
        <end position="393"/>
    </location>
</feature>
<sequence>MIKNIAYLMSLFLSVSACVQQPQGIEVVVTNALDEDRTSEVVTISIDQLKLEEGQSLTDFGVFDELGSQLIVQPVDSDEDGQVDGLLFQPSVKAQSSSTYVLKPIGAINQQVADSTCFARFVPERTDDYAWENDRVAFRTYGPTAQRMIEEDIPGGTLSSGIDCWLKKVDYPIINKWYKANDEEPGAYHKDRGEGLDNFHVGSSRGCGGIAVRDSGAYFISKNFIAWETKAIGPLSTSFDLEYEDWTAGEKVISEVKHISLDKGSNLSKFTIEVGGTAEISAGLTLHENDGEVTINDAYGWVSYWQPHADSYLATALIAAPDAYIGAETYLTDEKDLSNAFMHLKVADGSVTYYTGFAWQESGQFANKEAWENYLTAFAKRLKQPLKVEIKKN</sequence>
<feature type="signal peptide" evidence="1">
    <location>
        <begin position="1"/>
        <end position="19"/>
    </location>
</feature>
<evidence type="ECO:0000313" key="2">
    <source>
        <dbReference type="EMBL" id="UXX81308.1"/>
    </source>
</evidence>
<protein>
    <submittedName>
        <fullName evidence="2">DUF4861 domain-containing protein</fullName>
    </submittedName>
</protein>
<reference evidence="2" key="1">
    <citation type="submission" date="2022-10" db="EMBL/GenBank/DDBJ databases">
        <title>Comparative genomics and taxonomic characterization of three novel marine species of genus Reichenbachiella exhibiting antioxidant and polysaccharide degradation activities.</title>
        <authorList>
            <person name="Muhammad N."/>
            <person name="Lee Y.-J."/>
            <person name="Ko J."/>
            <person name="Kim S.-G."/>
        </authorList>
    </citation>
    <scope>NUCLEOTIDE SEQUENCE</scope>
    <source>
        <strain evidence="2">Wsw4-B4</strain>
    </source>
</reference>
<name>A0ABY6D5D1_9BACT</name>
<dbReference type="PROSITE" id="PS51257">
    <property type="entry name" value="PROKAR_LIPOPROTEIN"/>
    <property type="match status" value="1"/>
</dbReference>
<dbReference type="EMBL" id="CP106735">
    <property type="protein sequence ID" value="UXX81308.1"/>
    <property type="molecule type" value="Genomic_DNA"/>
</dbReference>
<dbReference type="RefSeq" id="WP_263053032.1">
    <property type="nucleotide sequence ID" value="NZ_CP106735.1"/>
</dbReference>
<accession>A0ABY6D5D1</accession>
<evidence type="ECO:0000256" key="1">
    <source>
        <dbReference type="SAM" id="SignalP"/>
    </source>
</evidence>
<evidence type="ECO:0000313" key="3">
    <source>
        <dbReference type="Proteomes" id="UP001062165"/>
    </source>
</evidence>
<dbReference type="InterPro" id="IPR032342">
    <property type="entry name" value="DUF4861"/>
</dbReference>
<keyword evidence="1" id="KW-0732">Signal</keyword>
<keyword evidence="3" id="KW-1185">Reference proteome</keyword>
<organism evidence="2 3">
    <name type="scientific">Reichenbachiella carrageenanivorans</name>
    <dbReference type="NCBI Taxonomy" id="2979869"/>
    <lineage>
        <taxon>Bacteria</taxon>
        <taxon>Pseudomonadati</taxon>
        <taxon>Bacteroidota</taxon>
        <taxon>Cytophagia</taxon>
        <taxon>Cytophagales</taxon>
        <taxon>Reichenbachiellaceae</taxon>
        <taxon>Reichenbachiella</taxon>
    </lineage>
</organism>
<dbReference type="Pfam" id="PF16153">
    <property type="entry name" value="DUF4861"/>
    <property type="match status" value="1"/>
</dbReference>
<proteinExistence type="predicted"/>